<dbReference type="Proteomes" id="UP000216225">
    <property type="component" value="Unassembled WGS sequence"/>
</dbReference>
<dbReference type="Gene3D" id="3.20.20.60">
    <property type="entry name" value="Phosphoenolpyruvate-binding domains"/>
    <property type="match status" value="1"/>
</dbReference>
<comment type="caution">
    <text evidence="7">The sequence shown here is derived from an EMBL/GenBank/DDBJ whole genome shotgun (WGS) entry which is preliminary data.</text>
</comment>
<evidence type="ECO:0000256" key="3">
    <source>
        <dbReference type="ARBA" id="ARBA00022842"/>
    </source>
</evidence>
<organism evidence="7 8">
    <name type="scientific">Alicycliphilus denitrificans</name>
    <dbReference type="NCBI Taxonomy" id="179636"/>
    <lineage>
        <taxon>Bacteria</taxon>
        <taxon>Pseudomonadati</taxon>
        <taxon>Pseudomonadota</taxon>
        <taxon>Betaproteobacteria</taxon>
        <taxon>Burkholderiales</taxon>
        <taxon>Comamonadaceae</taxon>
        <taxon>Alicycliphilus</taxon>
    </lineage>
</organism>
<evidence type="ECO:0000256" key="4">
    <source>
        <dbReference type="PIRSR" id="PIRSR015582-1"/>
    </source>
</evidence>
<keyword evidence="2 5" id="KW-0479">Metal-binding</keyword>
<dbReference type="InterPro" id="IPR015813">
    <property type="entry name" value="Pyrv/PenolPyrv_kinase-like_dom"/>
</dbReference>
<dbReference type="PANTHER" id="PTHR32308:SF10">
    <property type="entry name" value="CITRATE LYASE SUBUNIT BETA"/>
    <property type="match status" value="1"/>
</dbReference>
<dbReference type="GO" id="GO:0016829">
    <property type="term" value="F:lyase activity"/>
    <property type="evidence" value="ECO:0007669"/>
    <property type="project" value="UniProtKB-KW"/>
</dbReference>
<dbReference type="GO" id="GO:0006107">
    <property type="term" value="P:oxaloacetate metabolic process"/>
    <property type="evidence" value="ECO:0007669"/>
    <property type="project" value="TreeGrafter"/>
</dbReference>
<dbReference type="GO" id="GO:0000287">
    <property type="term" value="F:magnesium ion binding"/>
    <property type="evidence" value="ECO:0007669"/>
    <property type="project" value="TreeGrafter"/>
</dbReference>
<gene>
    <name evidence="7" type="ORF">CE154_010700</name>
</gene>
<evidence type="ECO:0000313" key="8">
    <source>
        <dbReference type="Proteomes" id="UP000216225"/>
    </source>
</evidence>
<accession>A0A420KBB4</accession>
<dbReference type="InterPro" id="IPR005000">
    <property type="entry name" value="Aldolase/citrate-lyase_domain"/>
</dbReference>
<dbReference type="AlphaFoldDB" id="A0A420KBB4"/>
<protein>
    <submittedName>
        <fullName evidence="7">CoA ester lyase</fullName>
    </submittedName>
</protein>
<keyword evidence="3 5" id="KW-0460">Magnesium</keyword>
<dbReference type="PANTHER" id="PTHR32308">
    <property type="entry name" value="LYASE BETA SUBUNIT, PUTATIVE (AFU_ORTHOLOGUE AFUA_4G13030)-RELATED"/>
    <property type="match status" value="1"/>
</dbReference>
<dbReference type="InterPro" id="IPR011206">
    <property type="entry name" value="Citrate_lyase_beta/mcl1/mcl2"/>
</dbReference>
<dbReference type="Pfam" id="PF03328">
    <property type="entry name" value="HpcH_HpaI"/>
    <property type="match status" value="1"/>
</dbReference>
<evidence type="ECO:0000313" key="7">
    <source>
        <dbReference type="EMBL" id="RKJ96493.1"/>
    </source>
</evidence>
<feature type="binding site" evidence="5">
    <location>
        <position position="141"/>
    </location>
    <ligand>
        <name>Mg(2+)</name>
        <dbReference type="ChEBI" id="CHEBI:18420"/>
    </ligand>
</feature>
<feature type="binding site" evidence="4">
    <location>
        <position position="62"/>
    </location>
    <ligand>
        <name>substrate</name>
    </ligand>
</feature>
<feature type="binding site" evidence="4">
    <location>
        <position position="115"/>
    </location>
    <ligand>
        <name>substrate</name>
    </ligand>
</feature>
<feature type="binding site" evidence="5">
    <location>
        <position position="115"/>
    </location>
    <ligand>
        <name>Mg(2+)</name>
        <dbReference type="ChEBI" id="CHEBI:18420"/>
    </ligand>
</feature>
<comment type="cofactor">
    <cofactor evidence="1">
        <name>Mg(2+)</name>
        <dbReference type="ChEBI" id="CHEBI:18420"/>
    </cofactor>
</comment>
<dbReference type="RefSeq" id="WP_094438059.1">
    <property type="nucleotide sequence ID" value="NZ_NKDB02000002.1"/>
</dbReference>
<evidence type="ECO:0000256" key="2">
    <source>
        <dbReference type="ARBA" id="ARBA00022723"/>
    </source>
</evidence>
<evidence type="ECO:0000256" key="1">
    <source>
        <dbReference type="ARBA" id="ARBA00001946"/>
    </source>
</evidence>
<name>A0A420KBB4_9BURK</name>
<evidence type="ECO:0000259" key="6">
    <source>
        <dbReference type="Pfam" id="PF03328"/>
    </source>
</evidence>
<proteinExistence type="predicted"/>
<feature type="domain" description="HpcH/HpaI aldolase/citrate lyase" evidence="6">
    <location>
        <begin position="4"/>
        <end position="208"/>
    </location>
</feature>
<dbReference type="PIRSF" id="PIRSF015582">
    <property type="entry name" value="Cit_lyase_B"/>
    <property type="match status" value="1"/>
</dbReference>
<keyword evidence="7" id="KW-0456">Lyase</keyword>
<sequence>MIDRSFLFVPGDRSERFDKALSAQAHAVILDLEDAVAPQRKTEARSAVAAWLRTAQARVYVRINPLGTPWHEEDCAVLASPAVRGVMLPKAESAADVARVAARLGEGQDCIPLVETVAGWFEAPALARVPRVRRLAFGSFDFMSDSGIRGDGPQLDAVRSQLVLVSRHAGLLPPVDGVSLAIDDAAQLQADARRSLLWGFGGKLCIHPRQVPVVHAAFAPTEAEVAWARRVVDALAAGPLGAIAVDGKLVDKPVAQLAQSILQEAAAG</sequence>
<reference evidence="7 8" key="1">
    <citation type="submission" date="2018-09" db="EMBL/GenBank/DDBJ databases">
        <title>Genome comparison of Alicycliphilus sp. BQ1, a polyurethanolytic bacterium, with its closest phylogenetic relatives Alicycliphilus denitrificans BC and K601, unable to attack polyurethane.</title>
        <authorList>
            <person name="Loza-Tavera H."/>
            <person name="Lozano L."/>
            <person name="Cevallos M."/>
            <person name="Maya-Lucas O."/>
            <person name="Garcia-Mena J."/>
            <person name="Hernandez J."/>
        </authorList>
    </citation>
    <scope>NUCLEOTIDE SEQUENCE [LARGE SCALE GENOMIC DNA]</scope>
    <source>
        <strain evidence="7 8">BQ1</strain>
    </source>
</reference>
<evidence type="ECO:0000256" key="5">
    <source>
        <dbReference type="PIRSR" id="PIRSR015582-2"/>
    </source>
</evidence>
<dbReference type="InterPro" id="IPR040442">
    <property type="entry name" value="Pyrv_kinase-like_dom_sf"/>
</dbReference>
<dbReference type="SUPFAM" id="SSF51621">
    <property type="entry name" value="Phosphoenolpyruvate/pyruvate domain"/>
    <property type="match status" value="1"/>
</dbReference>
<dbReference type="EMBL" id="NKDB02000002">
    <property type="protein sequence ID" value="RKJ96493.1"/>
    <property type="molecule type" value="Genomic_DNA"/>
</dbReference>